<dbReference type="PROSITE" id="PS51257">
    <property type="entry name" value="PROKAR_LIPOPROTEIN"/>
    <property type="match status" value="1"/>
</dbReference>
<keyword evidence="2" id="KW-1185">Reference proteome</keyword>
<comment type="caution">
    <text evidence="1">The sequence shown here is derived from an EMBL/GenBank/DDBJ whole genome shotgun (WGS) entry which is preliminary data.</text>
</comment>
<organism evidence="1 2">
    <name type="scientific">Nannocystis radixulma</name>
    <dbReference type="NCBI Taxonomy" id="2995305"/>
    <lineage>
        <taxon>Bacteria</taxon>
        <taxon>Pseudomonadati</taxon>
        <taxon>Myxococcota</taxon>
        <taxon>Polyangia</taxon>
        <taxon>Nannocystales</taxon>
        <taxon>Nannocystaceae</taxon>
        <taxon>Nannocystis</taxon>
    </lineage>
</organism>
<protein>
    <recommendedName>
        <fullName evidence="3">Lipoprotein</fullName>
    </recommendedName>
</protein>
<dbReference type="RefSeq" id="WP_271994039.1">
    <property type="nucleotide sequence ID" value="NZ_JAQNDN010000001.1"/>
</dbReference>
<gene>
    <name evidence="1" type="ORF">POL58_01935</name>
</gene>
<proteinExistence type="predicted"/>
<evidence type="ECO:0008006" key="3">
    <source>
        <dbReference type="Google" id="ProtNLM"/>
    </source>
</evidence>
<name>A0ABT5AXA4_9BACT</name>
<evidence type="ECO:0000313" key="1">
    <source>
        <dbReference type="EMBL" id="MDC0666474.1"/>
    </source>
</evidence>
<evidence type="ECO:0000313" key="2">
    <source>
        <dbReference type="Proteomes" id="UP001217838"/>
    </source>
</evidence>
<dbReference type="EMBL" id="JAQNDN010000001">
    <property type="protein sequence ID" value="MDC0666474.1"/>
    <property type="molecule type" value="Genomic_DNA"/>
</dbReference>
<dbReference type="Proteomes" id="UP001217838">
    <property type="component" value="Unassembled WGS sequence"/>
</dbReference>
<accession>A0ABT5AXA4</accession>
<sequence>MLRRGLVVTLFAGLFGGCRPVGPANSPSAPIRAIVDVGLEVTLDPGDTLILEDDARRHSPPPEALRRRVYRLERSLFRWHPPAPAVTRPGSFLAAPYMSSYPADRVVLRGAPAPAPGDRFVAFGATGRLAVLEATGETCPPGVEGCIVCADDDPERRHWARIVDGSLADLEYADALGPFAADEPLPSPRALDIEMHARGRWLLSDAMDLDGDGAIDRLHAVGNCYPQRRCELRETWRSHDGRWYAEPAPRLPEPPPMHALELLSWGDARLLSYLPSEEPMGGHGRVVALPSEFDDIAPVPGDYWILAASGVVGRIRFSEDHPSSWCLIHGPLCHEAELVDIRPYKGRSQILFAGPIPGELAVRDLTLPRRPRHATRWDPNRTAREFALELSDGTRWTVTSRPCIEETPESTYHGICFETRIERPGAAPHRHLTGSFRVLGHPVTQDICRAL</sequence>
<reference evidence="1 2" key="1">
    <citation type="submission" date="2022-11" db="EMBL/GenBank/DDBJ databases">
        <title>Minimal conservation of predation-associated metabolite biosynthetic gene clusters underscores biosynthetic potential of Myxococcota including descriptions for ten novel species: Archangium lansinium sp. nov., Myxococcus landrumus sp. nov., Nannocystis bai.</title>
        <authorList>
            <person name="Ahearne A."/>
            <person name="Stevens C."/>
            <person name="Dowd S."/>
        </authorList>
    </citation>
    <scope>NUCLEOTIDE SEQUENCE [LARGE SCALE GENOMIC DNA]</scope>
    <source>
        <strain evidence="1 2">NCELM</strain>
    </source>
</reference>